<dbReference type="PANTHER" id="PTHR24421">
    <property type="entry name" value="NITRATE/NITRITE SENSOR PROTEIN NARX-RELATED"/>
    <property type="match status" value="1"/>
</dbReference>
<dbReference type="Pfam" id="PF02518">
    <property type="entry name" value="HATPase_c"/>
    <property type="match status" value="1"/>
</dbReference>
<gene>
    <name evidence="13" type="ORF">SAMN04489812_3611</name>
</gene>
<keyword evidence="8" id="KW-0902">Two-component regulatory system</keyword>
<dbReference type="InterPro" id="IPR003594">
    <property type="entry name" value="HATPase_dom"/>
</dbReference>
<evidence type="ECO:0000256" key="4">
    <source>
        <dbReference type="ARBA" id="ARBA00022679"/>
    </source>
</evidence>
<evidence type="ECO:0000259" key="11">
    <source>
        <dbReference type="Pfam" id="PF07730"/>
    </source>
</evidence>
<keyword evidence="6 13" id="KW-0418">Kinase</keyword>
<evidence type="ECO:0000256" key="5">
    <source>
        <dbReference type="ARBA" id="ARBA00022741"/>
    </source>
</evidence>
<evidence type="ECO:0000259" key="12">
    <source>
        <dbReference type="Pfam" id="PF23539"/>
    </source>
</evidence>
<dbReference type="Gene3D" id="3.30.565.10">
    <property type="entry name" value="Histidine kinase-like ATPase, C-terminal domain"/>
    <property type="match status" value="1"/>
</dbReference>
<dbReference type="EMBL" id="LT629772">
    <property type="protein sequence ID" value="SDS95319.1"/>
    <property type="molecule type" value="Genomic_DNA"/>
</dbReference>
<dbReference type="Proteomes" id="UP000199103">
    <property type="component" value="Chromosome I"/>
</dbReference>
<dbReference type="InterPro" id="IPR055558">
    <property type="entry name" value="DUF7134"/>
</dbReference>
<evidence type="ECO:0000256" key="6">
    <source>
        <dbReference type="ARBA" id="ARBA00022777"/>
    </source>
</evidence>
<feature type="transmembrane region" description="Helical" evidence="9">
    <location>
        <begin position="62"/>
        <end position="82"/>
    </location>
</feature>
<evidence type="ECO:0000256" key="3">
    <source>
        <dbReference type="ARBA" id="ARBA00022553"/>
    </source>
</evidence>
<name>A0A1H1WGL8_9ACTN</name>
<dbReference type="InterPro" id="IPR036890">
    <property type="entry name" value="HATPase_C_sf"/>
</dbReference>
<dbReference type="Pfam" id="PF07730">
    <property type="entry name" value="HisKA_3"/>
    <property type="match status" value="1"/>
</dbReference>
<dbReference type="InterPro" id="IPR050482">
    <property type="entry name" value="Sensor_HK_TwoCompSys"/>
</dbReference>
<keyword evidence="4" id="KW-0808">Transferase</keyword>
<dbReference type="STRING" id="630515.SAMN04489812_3611"/>
<dbReference type="Pfam" id="PF23539">
    <property type="entry name" value="DUF7134"/>
    <property type="match status" value="1"/>
</dbReference>
<keyword evidence="9" id="KW-0472">Membrane</keyword>
<evidence type="ECO:0000256" key="9">
    <source>
        <dbReference type="SAM" id="Phobius"/>
    </source>
</evidence>
<dbReference type="PANTHER" id="PTHR24421:SF10">
    <property type="entry name" value="NITRATE_NITRITE SENSOR PROTEIN NARQ"/>
    <property type="match status" value="1"/>
</dbReference>
<reference evidence="13 14" key="1">
    <citation type="submission" date="2016-10" db="EMBL/GenBank/DDBJ databases">
        <authorList>
            <person name="de Groot N.N."/>
        </authorList>
    </citation>
    <scope>NUCLEOTIDE SEQUENCE [LARGE SCALE GENOMIC DNA]</scope>
    <source>
        <strain evidence="13 14">DSM 21800</strain>
    </source>
</reference>
<dbReference type="GO" id="GO:0005524">
    <property type="term" value="F:ATP binding"/>
    <property type="evidence" value="ECO:0007669"/>
    <property type="project" value="UniProtKB-KW"/>
</dbReference>
<dbReference type="GO" id="GO:0016020">
    <property type="term" value="C:membrane"/>
    <property type="evidence" value="ECO:0007669"/>
    <property type="project" value="InterPro"/>
</dbReference>
<dbReference type="GO" id="GO:0000155">
    <property type="term" value="F:phosphorelay sensor kinase activity"/>
    <property type="evidence" value="ECO:0007669"/>
    <property type="project" value="InterPro"/>
</dbReference>
<proteinExistence type="predicted"/>
<sequence length="395" mass="42034">MKPLGRRSWLVDGAVACAVLVVAEIAIATGHETGAIQRSWLAYLLGVAMAAPVLLRRRHPLLEVYAVGVALLIFYSIGFPGFPPAVVLAVPLFDAARGGRPWHALPVPVLLMAAGMVVAIGNGMRPLVVVDQFLPQFGLVAVALLLGALIRSRQAYAEQTRQRVQAIAQAREREAERRMVEERLRIARELHDTVAHAITTITVQSGTALYLMDDHSEQAREALTAIRNTSKDVLGEMRTTLGALRGTADRAEEERRGLDHLPALLAAVRAAGLQVELRCVPAATGSAGNGEHDPPAVRVDHAAYRIVQESLTNVLRHAGPAARAEVCLQYGADAVTVEIRDDGVGPRRQRDAGHGLAGMAERVEALGGRFEAGAGPDGGYRVTAVLPAGPKSGTP</sequence>
<keyword evidence="7" id="KW-0067">ATP-binding</keyword>
<evidence type="ECO:0000313" key="14">
    <source>
        <dbReference type="Proteomes" id="UP000199103"/>
    </source>
</evidence>
<evidence type="ECO:0000256" key="1">
    <source>
        <dbReference type="ARBA" id="ARBA00000085"/>
    </source>
</evidence>
<feature type="domain" description="Signal transduction histidine kinase subgroup 3 dimerisation and phosphoacceptor" evidence="11">
    <location>
        <begin position="182"/>
        <end position="247"/>
    </location>
</feature>
<feature type="transmembrane region" description="Helical" evidence="9">
    <location>
        <begin position="102"/>
        <end position="121"/>
    </location>
</feature>
<dbReference type="CDD" id="cd16917">
    <property type="entry name" value="HATPase_UhpB-NarQ-NarX-like"/>
    <property type="match status" value="1"/>
</dbReference>
<evidence type="ECO:0000256" key="8">
    <source>
        <dbReference type="ARBA" id="ARBA00023012"/>
    </source>
</evidence>
<feature type="transmembrane region" description="Helical" evidence="9">
    <location>
        <begin position="133"/>
        <end position="150"/>
    </location>
</feature>
<keyword evidence="9" id="KW-0812">Transmembrane</keyword>
<evidence type="ECO:0000313" key="13">
    <source>
        <dbReference type="EMBL" id="SDS95319.1"/>
    </source>
</evidence>
<dbReference type="AlphaFoldDB" id="A0A1H1WGL8"/>
<feature type="domain" description="DUF7134" evidence="12">
    <location>
        <begin position="5"/>
        <end position="154"/>
    </location>
</feature>
<dbReference type="GO" id="GO:0046983">
    <property type="term" value="F:protein dimerization activity"/>
    <property type="evidence" value="ECO:0007669"/>
    <property type="project" value="InterPro"/>
</dbReference>
<keyword evidence="5" id="KW-0547">Nucleotide-binding</keyword>
<dbReference type="Gene3D" id="1.20.5.1930">
    <property type="match status" value="1"/>
</dbReference>
<dbReference type="SUPFAM" id="SSF55874">
    <property type="entry name" value="ATPase domain of HSP90 chaperone/DNA topoisomerase II/histidine kinase"/>
    <property type="match status" value="1"/>
</dbReference>
<organism evidence="13 14">
    <name type="scientific">Microlunatus soli</name>
    <dbReference type="NCBI Taxonomy" id="630515"/>
    <lineage>
        <taxon>Bacteria</taxon>
        <taxon>Bacillati</taxon>
        <taxon>Actinomycetota</taxon>
        <taxon>Actinomycetes</taxon>
        <taxon>Propionibacteriales</taxon>
        <taxon>Propionibacteriaceae</taxon>
        <taxon>Microlunatus</taxon>
    </lineage>
</organism>
<evidence type="ECO:0000256" key="7">
    <source>
        <dbReference type="ARBA" id="ARBA00022840"/>
    </source>
</evidence>
<evidence type="ECO:0000259" key="10">
    <source>
        <dbReference type="Pfam" id="PF02518"/>
    </source>
</evidence>
<dbReference type="EC" id="2.7.13.3" evidence="2"/>
<accession>A0A1H1WGL8</accession>
<evidence type="ECO:0000256" key="2">
    <source>
        <dbReference type="ARBA" id="ARBA00012438"/>
    </source>
</evidence>
<feature type="transmembrane region" description="Helical" evidence="9">
    <location>
        <begin position="9"/>
        <end position="29"/>
    </location>
</feature>
<protein>
    <recommendedName>
        <fullName evidence="2">histidine kinase</fullName>
        <ecNumber evidence="2">2.7.13.3</ecNumber>
    </recommendedName>
</protein>
<keyword evidence="3" id="KW-0597">Phosphoprotein</keyword>
<keyword evidence="14" id="KW-1185">Reference proteome</keyword>
<dbReference type="InterPro" id="IPR011712">
    <property type="entry name" value="Sig_transdc_His_kin_sub3_dim/P"/>
</dbReference>
<feature type="transmembrane region" description="Helical" evidence="9">
    <location>
        <begin position="35"/>
        <end position="55"/>
    </location>
</feature>
<keyword evidence="9" id="KW-1133">Transmembrane helix</keyword>
<comment type="catalytic activity">
    <reaction evidence="1">
        <text>ATP + protein L-histidine = ADP + protein N-phospho-L-histidine.</text>
        <dbReference type="EC" id="2.7.13.3"/>
    </reaction>
</comment>
<dbReference type="RefSeq" id="WP_231920406.1">
    <property type="nucleotide sequence ID" value="NZ_LT629772.1"/>
</dbReference>
<feature type="domain" description="Histidine kinase/HSP90-like ATPase" evidence="10">
    <location>
        <begin position="302"/>
        <end position="388"/>
    </location>
</feature>